<evidence type="ECO:0000256" key="1">
    <source>
        <dbReference type="SAM" id="Phobius"/>
    </source>
</evidence>
<feature type="transmembrane region" description="Helical" evidence="1">
    <location>
        <begin position="62"/>
        <end position="82"/>
    </location>
</feature>
<dbReference type="Pfam" id="PF16079">
    <property type="entry name" value="Phage_holin_5_2"/>
    <property type="match status" value="1"/>
</dbReference>
<keyword evidence="1" id="KW-1133">Transmembrane helix</keyword>
<gene>
    <name evidence="2" type="ORF">GCM10019998_00060</name>
</gene>
<keyword evidence="1" id="KW-0472">Membrane</keyword>
<keyword evidence="1" id="KW-0812">Transmembrane</keyword>
<evidence type="ECO:0000313" key="2">
    <source>
        <dbReference type="EMBL" id="GAA3007962.1"/>
    </source>
</evidence>
<name>A0ABN3Y2Y6_9ENTE</name>
<dbReference type="EMBL" id="BAAAXQ010000001">
    <property type="protein sequence ID" value="GAA3007962.1"/>
    <property type="molecule type" value="Genomic_DNA"/>
</dbReference>
<evidence type="ECO:0000313" key="3">
    <source>
        <dbReference type="Proteomes" id="UP001501577"/>
    </source>
</evidence>
<protein>
    <submittedName>
        <fullName evidence="2">Phage holin family protein</fullName>
    </submittedName>
</protein>
<dbReference type="RefSeq" id="WP_068710635.1">
    <property type="nucleotide sequence ID" value="NZ_BAAAXQ010000001.1"/>
</dbReference>
<dbReference type="Proteomes" id="UP001501577">
    <property type="component" value="Unassembled WGS sequence"/>
</dbReference>
<organism evidence="2 3">
    <name type="scientific">Tetragenococcus solitarius</name>
    <dbReference type="NCBI Taxonomy" id="71453"/>
    <lineage>
        <taxon>Bacteria</taxon>
        <taxon>Bacillati</taxon>
        <taxon>Bacillota</taxon>
        <taxon>Bacilli</taxon>
        <taxon>Lactobacillales</taxon>
        <taxon>Enterococcaceae</taxon>
        <taxon>Tetragenococcus</taxon>
    </lineage>
</organism>
<reference evidence="2 3" key="1">
    <citation type="journal article" date="2019" name="Int. J. Syst. Evol. Microbiol.">
        <title>The Global Catalogue of Microorganisms (GCM) 10K type strain sequencing project: providing services to taxonomists for standard genome sequencing and annotation.</title>
        <authorList>
            <consortium name="The Broad Institute Genomics Platform"/>
            <consortium name="The Broad Institute Genome Sequencing Center for Infectious Disease"/>
            <person name="Wu L."/>
            <person name="Ma J."/>
        </authorList>
    </citation>
    <scope>NUCLEOTIDE SEQUENCE [LARGE SCALE GENOMIC DNA]</scope>
    <source>
        <strain evidence="2 3">JCM 8736</strain>
    </source>
</reference>
<keyword evidence="3" id="KW-1185">Reference proteome</keyword>
<sequence length="88" mass="9285">MELEFLKERLVPIIVIACLVVGYVIKATPVLQGAREYIPFIVCILGAILGATVNGINVEAIVIGAASGLASTGLYQVFAKVLNLKKGE</sequence>
<proteinExistence type="predicted"/>
<accession>A0ABN3Y2Y6</accession>
<dbReference type="InterPro" id="IPR032111">
    <property type="entry name" value="Clostridium_phage_holin"/>
</dbReference>
<comment type="caution">
    <text evidence="2">The sequence shown here is derived from an EMBL/GenBank/DDBJ whole genome shotgun (WGS) entry which is preliminary data.</text>
</comment>
<feature type="transmembrane region" description="Helical" evidence="1">
    <location>
        <begin position="37"/>
        <end position="56"/>
    </location>
</feature>
<feature type="transmembrane region" description="Helical" evidence="1">
    <location>
        <begin position="6"/>
        <end position="25"/>
    </location>
</feature>